<keyword evidence="2" id="KW-1185">Reference proteome</keyword>
<organism evidence="1 2">
    <name type="scientific">Aureimonas glaciei</name>
    <dbReference type="NCBI Taxonomy" id="1776957"/>
    <lineage>
        <taxon>Bacteria</taxon>
        <taxon>Pseudomonadati</taxon>
        <taxon>Pseudomonadota</taxon>
        <taxon>Alphaproteobacteria</taxon>
        <taxon>Hyphomicrobiales</taxon>
        <taxon>Aurantimonadaceae</taxon>
        <taxon>Aureimonas</taxon>
    </lineage>
</organism>
<dbReference type="EMBL" id="BMJJ01000018">
    <property type="protein sequence ID" value="GGD41581.1"/>
    <property type="molecule type" value="Genomic_DNA"/>
</dbReference>
<accession>A0A916YEM3</accession>
<gene>
    <name evidence="1" type="ORF">GCM10011335_50300</name>
</gene>
<comment type="caution">
    <text evidence="1">The sequence shown here is derived from an EMBL/GenBank/DDBJ whole genome shotgun (WGS) entry which is preliminary data.</text>
</comment>
<protein>
    <submittedName>
        <fullName evidence="1">Uncharacterized protein</fullName>
    </submittedName>
</protein>
<dbReference type="AlphaFoldDB" id="A0A916YEM3"/>
<sequence length="80" mass="8338">MAFTVTDADVIFEGACSIEEAEDLHAALKGREAPRFDLARAGPLHTAILQIIMASGGTVSTMPSEPDPLLAACLAAKRKG</sequence>
<evidence type="ECO:0000313" key="2">
    <source>
        <dbReference type="Proteomes" id="UP000613160"/>
    </source>
</evidence>
<name>A0A916YEM3_9HYPH</name>
<proteinExistence type="predicted"/>
<reference evidence="1" key="1">
    <citation type="journal article" date="2014" name="Int. J. Syst. Evol. Microbiol.">
        <title>Complete genome sequence of Corynebacterium casei LMG S-19264T (=DSM 44701T), isolated from a smear-ripened cheese.</title>
        <authorList>
            <consortium name="US DOE Joint Genome Institute (JGI-PGF)"/>
            <person name="Walter F."/>
            <person name="Albersmeier A."/>
            <person name="Kalinowski J."/>
            <person name="Ruckert C."/>
        </authorList>
    </citation>
    <scope>NUCLEOTIDE SEQUENCE</scope>
    <source>
        <strain evidence="1">CGMCC 1.15493</strain>
    </source>
</reference>
<dbReference type="Proteomes" id="UP000613160">
    <property type="component" value="Unassembled WGS sequence"/>
</dbReference>
<evidence type="ECO:0000313" key="1">
    <source>
        <dbReference type="EMBL" id="GGD41581.1"/>
    </source>
</evidence>
<reference evidence="1" key="2">
    <citation type="submission" date="2020-09" db="EMBL/GenBank/DDBJ databases">
        <authorList>
            <person name="Sun Q."/>
            <person name="Zhou Y."/>
        </authorList>
    </citation>
    <scope>NUCLEOTIDE SEQUENCE</scope>
    <source>
        <strain evidence="1">CGMCC 1.15493</strain>
    </source>
</reference>